<evidence type="ECO:0000313" key="4">
    <source>
        <dbReference type="Proteomes" id="UP000030219"/>
    </source>
</evidence>
<keyword evidence="1" id="KW-0175">Coiled coil</keyword>
<evidence type="ECO:0000313" key="3">
    <source>
        <dbReference type="EMBL" id="CEF89908.1"/>
    </source>
</evidence>
<name>A0A0A1IUX2_9CAUD</name>
<reference evidence="3 4" key="1">
    <citation type="journal article" date="2015" name="PLoS ONE">
        <title>Investigation of a Large Collection of Pseudomonas aeruginosa Bacteriophages Collected from a Single Environmental Source in Abidjan, Cote d'Ivoire.</title>
        <authorList>
            <person name="Essoh C."/>
            <person name="Latino L."/>
            <person name="Midoux C."/>
            <person name="Blouin Y."/>
            <person name="Loukou G."/>
            <person name="Nguetta S.P."/>
            <person name="Lathro S."/>
            <person name="Cablanmian A."/>
            <person name="Kouassi A.K."/>
            <person name="Vergnaud G."/>
            <person name="Pourcel C."/>
        </authorList>
    </citation>
    <scope>NUCLEOTIDE SEQUENCE [LARGE SCALE GENOMIC DNA]</scope>
    <source>
        <strain evidence="3">PAO1_1-15pyo</strain>
    </source>
</reference>
<dbReference type="Proteomes" id="UP000030219">
    <property type="component" value="Segment"/>
</dbReference>
<organism evidence="3 4">
    <name type="scientific">Pseudomonas phage vB_PaeP_PAO1_1-15pyo</name>
    <dbReference type="NCBI Taxonomy" id="1548908"/>
    <lineage>
        <taxon>Viruses</taxon>
        <taxon>Duplodnaviria</taxon>
        <taxon>Heunggongvirae</taxon>
        <taxon>Uroviricota</taxon>
        <taxon>Caudoviricetes</taxon>
        <taxon>Autographivirales</taxon>
        <taxon>Autoscriptoviridae</taxon>
        <taxon>Krylovirinae</taxon>
        <taxon>Phikmvvirus</taxon>
        <taxon>Phikmvvirus 15pyo</taxon>
    </lineage>
</organism>
<evidence type="ECO:0008006" key="5">
    <source>
        <dbReference type="Google" id="ProtNLM"/>
    </source>
</evidence>
<evidence type="ECO:0000256" key="1">
    <source>
        <dbReference type="SAM" id="Coils"/>
    </source>
</evidence>
<evidence type="ECO:0000256" key="2">
    <source>
        <dbReference type="SAM" id="MobiDB-lite"/>
    </source>
</evidence>
<dbReference type="EMBL" id="LN610580">
    <property type="protein sequence ID" value="CEF89908.1"/>
    <property type="molecule type" value="Genomic_DNA"/>
</dbReference>
<sequence>MGKKVKKVLGKTIIGKLADGLLGTDLSGAQDDARRMEEQNRLMQQQADQLARNQQVDLTAENVAQVDLGAMADATGTGTRRRRNQAGTGVSQTLGINY</sequence>
<feature type="coiled-coil region" evidence="1">
    <location>
        <begin position="26"/>
        <end position="53"/>
    </location>
</feature>
<dbReference type="GeneID" id="54991799"/>
<dbReference type="RefSeq" id="YP_009801287.1">
    <property type="nucleotide sequence ID" value="NC_047967.1"/>
</dbReference>
<proteinExistence type="predicted"/>
<accession>A0A0A1IUX2</accession>
<protein>
    <recommendedName>
        <fullName evidence="5">Virion protein</fullName>
    </recommendedName>
</protein>
<keyword evidence="4" id="KW-1185">Reference proteome</keyword>
<feature type="region of interest" description="Disordered" evidence="2">
    <location>
        <begin position="74"/>
        <end position="98"/>
    </location>
</feature>
<gene>
    <name evidence="3" type="primary">ORF29</name>
</gene>
<dbReference type="KEGG" id="vg:54991799"/>